<evidence type="ECO:0000259" key="2">
    <source>
        <dbReference type="Pfam" id="PF01048"/>
    </source>
</evidence>
<organism evidence="3 4">
    <name type="scientific">Podospora aff. communis PSN243</name>
    <dbReference type="NCBI Taxonomy" id="3040156"/>
    <lineage>
        <taxon>Eukaryota</taxon>
        <taxon>Fungi</taxon>
        <taxon>Dikarya</taxon>
        <taxon>Ascomycota</taxon>
        <taxon>Pezizomycotina</taxon>
        <taxon>Sordariomycetes</taxon>
        <taxon>Sordariomycetidae</taxon>
        <taxon>Sordariales</taxon>
        <taxon>Podosporaceae</taxon>
        <taxon>Podospora</taxon>
    </lineage>
</organism>
<sequence length="516" mass="56558">MDEDTNSNLRKLRSRPLCIICGTAPEAREIAKALGIDGPAHRLQGHEIGEVMQGHTFYLGSFTLESGERLNYYITSSLRMGIQSFAVHAALLFNILRPRFVVHSGVCAADENGKPKMALRDVVFGDAALNYEEGKFEKVPLLGVVFRPNYHRVSVNAGDMKAFAEAANHPNYHYGDYLSGSAVRGDAASIFTKIRETVNRNAIALDMEASAFIQLCDHFSSSGLTSLGVVKGISDFGNEKKGHDANVYPEALANTALAIEEWVTYQIPAITWTVDESGEPGARLVSGYYENFVRRVLDNHNQGIEASLQSDAETKIPYDKVKGLLCVLPKGRSASFLTELGTTQTAVATYKIQEVAIGGRIGTRYLCYKAGYFIDWCRCVNALTSCEDSTYQVGVFERMLSKEGYFTTGAASATGPLALVVEWEEVIEWLEAVVKAEENGEPTPGFKRRAPVTRAVTEPTTPTATRVTRSPKEGDTRVTTRSATRSVPQVRKKVSLPQFWSLVRGKSADRTGVLSV</sequence>
<reference evidence="3" key="1">
    <citation type="journal article" date="2023" name="Mol. Phylogenet. Evol.">
        <title>Genome-scale phylogeny and comparative genomics of the fungal order Sordariales.</title>
        <authorList>
            <person name="Hensen N."/>
            <person name="Bonometti L."/>
            <person name="Westerberg I."/>
            <person name="Brannstrom I.O."/>
            <person name="Guillou S."/>
            <person name="Cros-Aarteil S."/>
            <person name="Calhoun S."/>
            <person name="Haridas S."/>
            <person name="Kuo A."/>
            <person name="Mondo S."/>
            <person name="Pangilinan J."/>
            <person name="Riley R."/>
            <person name="LaButti K."/>
            <person name="Andreopoulos B."/>
            <person name="Lipzen A."/>
            <person name="Chen C."/>
            <person name="Yan M."/>
            <person name="Daum C."/>
            <person name="Ng V."/>
            <person name="Clum A."/>
            <person name="Steindorff A."/>
            <person name="Ohm R.A."/>
            <person name="Martin F."/>
            <person name="Silar P."/>
            <person name="Natvig D.O."/>
            <person name="Lalanne C."/>
            <person name="Gautier V."/>
            <person name="Ament-Velasquez S.L."/>
            <person name="Kruys A."/>
            <person name="Hutchinson M.I."/>
            <person name="Powell A.J."/>
            <person name="Barry K."/>
            <person name="Miller A.N."/>
            <person name="Grigoriev I.V."/>
            <person name="Debuchy R."/>
            <person name="Gladieux P."/>
            <person name="Hiltunen Thoren M."/>
            <person name="Johannesson H."/>
        </authorList>
    </citation>
    <scope>NUCLEOTIDE SEQUENCE</scope>
    <source>
        <strain evidence="3">PSN243</strain>
    </source>
</reference>
<proteinExistence type="predicted"/>
<dbReference type="InterPro" id="IPR035994">
    <property type="entry name" value="Nucleoside_phosphorylase_sf"/>
</dbReference>
<dbReference type="Gene3D" id="3.40.50.1580">
    <property type="entry name" value="Nucleoside phosphorylase domain"/>
    <property type="match status" value="1"/>
</dbReference>
<protein>
    <submittedName>
        <fullName evidence="3">Nucleoside phosphorylase domain-containing protein</fullName>
    </submittedName>
</protein>
<dbReference type="GO" id="GO:0009116">
    <property type="term" value="P:nucleoside metabolic process"/>
    <property type="evidence" value="ECO:0007669"/>
    <property type="project" value="InterPro"/>
</dbReference>
<evidence type="ECO:0000256" key="1">
    <source>
        <dbReference type="SAM" id="MobiDB-lite"/>
    </source>
</evidence>
<evidence type="ECO:0000313" key="4">
    <source>
        <dbReference type="Proteomes" id="UP001321760"/>
    </source>
</evidence>
<dbReference type="Proteomes" id="UP001321760">
    <property type="component" value="Unassembled WGS sequence"/>
</dbReference>
<feature type="region of interest" description="Disordered" evidence="1">
    <location>
        <begin position="458"/>
        <end position="487"/>
    </location>
</feature>
<comment type="caution">
    <text evidence="3">The sequence shown here is derived from an EMBL/GenBank/DDBJ whole genome shotgun (WGS) entry which is preliminary data.</text>
</comment>
<dbReference type="GO" id="GO:0008782">
    <property type="term" value="F:adenosylhomocysteine nucleosidase activity"/>
    <property type="evidence" value="ECO:0007669"/>
    <property type="project" value="TreeGrafter"/>
</dbReference>
<accession>A0AAV9GKM4</accession>
<dbReference type="GO" id="GO:0008930">
    <property type="term" value="F:methylthioadenosine nucleosidase activity"/>
    <property type="evidence" value="ECO:0007669"/>
    <property type="project" value="TreeGrafter"/>
</dbReference>
<dbReference type="InterPro" id="IPR000845">
    <property type="entry name" value="Nucleoside_phosphorylase_d"/>
</dbReference>
<keyword evidence="4" id="KW-1185">Reference proteome</keyword>
<dbReference type="SUPFAM" id="SSF53167">
    <property type="entry name" value="Purine and uridine phosphorylases"/>
    <property type="match status" value="1"/>
</dbReference>
<dbReference type="GO" id="GO:0005829">
    <property type="term" value="C:cytosol"/>
    <property type="evidence" value="ECO:0007669"/>
    <property type="project" value="TreeGrafter"/>
</dbReference>
<reference evidence="3" key="2">
    <citation type="submission" date="2023-05" db="EMBL/GenBank/DDBJ databases">
        <authorList>
            <consortium name="Lawrence Berkeley National Laboratory"/>
            <person name="Steindorff A."/>
            <person name="Hensen N."/>
            <person name="Bonometti L."/>
            <person name="Westerberg I."/>
            <person name="Brannstrom I.O."/>
            <person name="Guillou S."/>
            <person name="Cros-Aarteil S."/>
            <person name="Calhoun S."/>
            <person name="Haridas S."/>
            <person name="Kuo A."/>
            <person name="Mondo S."/>
            <person name="Pangilinan J."/>
            <person name="Riley R."/>
            <person name="Labutti K."/>
            <person name="Andreopoulos B."/>
            <person name="Lipzen A."/>
            <person name="Chen C."/>
            <person name="Yanf M."/>
            <person name="Daum C."/>
            <person name="Ng V."/>
            <person name="Clum A."/>
            <person name="Ohm R."/>
            <person name="Martin F."/>
            <person name="Silar P."/>
            <person name="Natvig D."/>
            <person name="Lalanne C."/>
            <person name="Gautier V."/>
            <person name="Ament-Velasquez S.L."/>
            <person name="Kruys A."/>
            <person name="Hutchinson M.I."/>
            <person name="Powell A.J."/>
            <person name="Barry K."/>
            <person name="Miller A.N."/>
            <person name="Grigoriev I.V."/>
            <person name="Debuchy R."/>
            <person name="Gladieux P."/>
            <person name="Thoren M.H."/>
            <person name="Johannesson H."/>
        </authorList>
    </citation>
    <scope>NUCLEOTIDE SEQUENCE</scope>
    <source>
        <strain evidence="3">PSN243</strain>
    </source>
</reference>
<evidence type="ECO:0000313" key="3">
    <source>
        <dbReference type="EMBL" id="KAK4448452.1"/>
    </source>
</evidence>
<dbReference type="AlphaFoldDB" id="A0AAV9GKM4"/>
<dbReference type="Pfam" id="PF01048">
    <property type="entry name" value="PNP_UDP_1"/>
    <property type="match status" value="1"/>
</dbReference>
<feature type="domain" description="Nucleoside phosphorylase" evidence="2">
    <location>
        <begin position="17"/>
        <end position="246"/>
    </location>
</feature>
<name>A0AAV9GKM4_9PEZI</name>
<dbReference type="GO" id="GO:0019284">
    <property type="term" value="P:L-methionine salvage from S-adenosylmethionine"/>
    <property type="evidence" value="ECO:0007669"/>
    <property type="project" value="TreeGrafter"/>
</dbReference>
<feature type="compositionally biased region" description="Low complexity" evidence="1">
    <location>
        <begin position="458"/>
        <end position="468"/>
    </location>
</feature>
<dbReference type="PANTHER" id="PTHR46832:SF1">
    <property type="entry name" value="5'-METHYLTHIOADENOSINE_S-ADENOSYLHOMOCYSTEINE NUCLEOSIDASE"/>
    <property type="match status" value="1"/>
</dbReference>
<dbReference type="EMBL" id="MU865943">
    <property type="protein sequence ID" value="KAK4448452.1"/>
    <property type="molecule type" value="Genomic_DNA"/>
</dbReference>
<gene>
    <name evidence="3" type="ORF">QBC34DRAFT_407444</name>
</gene>
<dbReference type="PANTHER" id="PTHR46832">
    <property type="entry name" value="5'-METHYLTHIOADENOSINE/S-ADENOSYLHOMOCYSTEINE NUCLEOSIDASE"/>
    <property type="match status" value="1"/>
</dbReference>